<accession>A0A840MNF4</accession>
<keyword evidence="6" id="KW-0949">S-adenosyl-L-methionine</keyword>
<dbReference type="Proteomes" id="UP000575898">
    <property type="component" value="Unassembled WGS sequence"/>
</dbReference>
<dbReference type="SUPFAM" id="SSF53335">
    <property type="entry name" value="S-adenosyl-L-methionine-dependent methyltransferases"/>
    <property type="match status" value="1"/>
</dbReference>
<keyword evidence="4 8" id="KW-0489">Methyltransferase</keyword>
<dbReference type="RefSeq" id="WP_184041378.1">
    <property type="nucleotide sequence ID" value="NZ_JACHHY010000022.1"/>
</dbReference>
<comment type="caution">
    <text evidence="8">The sequence shown here is derived from an EMBL/GenBank/DDBJ whole genome shotgun (WGS) entry which is preliminary data.</text>
</comment>
<evidence type="ECO:0000313" key="8">
    <source>
        <dbReference type="EMBL" id="MBB5019960.1"/>
    </source>
</evidence>
<dbReference type="PROSITE" id="PS51625">
    <property type="entry name" value="SAM_MT_TRMB"/>
    <property type="match status" value="1"/>
</dbReference>
<organism evidence="8 9">
    <name type="scientific">Chitinivorax tropicus</name>
    <dbReference type="NCBI Taxonomy" id="714531"/>
    <lineage>
        <taxon>Bacteria</taxon>
        <taxon>Pseudomonadati</taxon>
        <taxon>Pseudomonadota</taxon>
        <taxon>Betaproteobacteria</taxon>
        <taxon>Chitinivorax</taxon>
    </lineage>
</organism>
<comment type="function">
    <text evidence="2">Catalyzes the formation of N(7)-methylguanine at position 46 (m7G46) in tRNA.</text>
</comment>
<dbReference type="PANTHER" id="PTHR23417">
    <property type="entry name" value="3-DEOXY-D-MANNO-OCTULOSONIC-ACID TRANSFERASE/TRNA GUANINE-N 7 - -METHYLTRANSFERASE"/>
    <property type="match status" value="1"/>
</dbReference>
<proteinExistence type="predicted"/>
<evidence type="ECO:0000256" key="6">
    <source>
        <dbReference type="ARBA" id="ARBA00022691"/>
    </source>
</evidence>
<dbReference type="AlphaFoldDB" id="A0A840MNF4"/>
<dbReference type="PANTHER" id="PTHR23417:SF14">
    <property type="entry name" value="PENTACOTRIPEPTIDE-REPEAT REGION OF PRORP DOMAIN-CONTAINING PROTEIN"/>
    <property type="match status" value="1"/>
</dbReference>
<keyword evidence="9" id="KW-1185">Reference proteome</keyword>
<name>A0A840MNF4_9PROT</name>
<evidence type="ECO:0000256" key="7">
    <source>
        <dbReference type="ARBA" id="ARBA00022694"/>
    </source>
</evidence>
<dbReference type="EMBL" id="JACHHY010000022">
    <property type="protein sequence ID" value="MBB5019960.1"/>
    <property type="molecule type" value="Genomic_DNA"/>
</dbReference>
<gene>
    <name evidence="8" type="ORF">HNQ59_003268</name>
</gene>
<sequence>MQQLSRPVTSNQTGPHEKLTDQVLRHAQHRFLKPITDFNRQAFRDSLAGWDHQAPLILDAGCGVGWSTIQLARAFPDHWVIGVDQSADRIARQKTEMGEVLPDNFTCVRADLVDFWRLWEEAALPLARHYLLYQNPWPKAEHLGRRWHGHPVWPTLLSLGGTLECRSNWKIYIEELSQATNLLTGLQGHIEQWWPESFLTPFERKYHVSGQSLWRFVVPLGARQDRYRW</sequence>
<reference evidence="8 9" key="1">
    <citation type="submission" date="2020-08" db="EMBL/GenBank/DDBJ databases">
        <title>Genomic Encyclopedia of Type Strains, Phase IV (KMG-IV): sequencing the most valuable type-strain genomes for metagenomic binning, comparative biology and taxonomic classification.</title>
        <authorList>
            <person name="Goeker M."/>
        </authorList>
    </citation>
    <scope>NUCLEOTIDE SEQUENCE [LARGE SCALE GENOMIC DNA]</scope>
    <source>
        <strain evidence="8 9">DSM 27165</strain>
    </source>
</reference>
<dbReference type="Gene3D" id="3.40.50.150">
    <property type="entry name" value="Vaccinia Virus protein VP39"/>
    <property type="match status" value="1"/>
</dbReference>
<evidence type="ECO:0000256" key="2">
    <source>
        <dbReference type="ARBA" id="ARBA00003015"/>
    </source>
</evidence>
<dbReference type="GO" id="GO:0008176">
    <property type="term" value="F:tRNA (guanine(46)-N7)-methyltransferase activity"/>
    <property type="evidence" value="ECO:0007669"/>
    <property type="project" value="UniProtKB-EC"/>
</dbReference>
<dbReference type="InterPro" id="IPR029063">
    <property type="entry name" value="SAM-dependent_MTases_sf"/>
</dbReference>
<comment type="catalytic activity">
    <reaction evidence="1">
        <text>guanosine(46) in tRNA + S-adenosyl-L-methionine = N(7)-methylguanosine(46) in tRNA + S-adenosyl-L-homocysteine</text>
        <dbReference type="Rhea" id="RHEA:42708"/>
        <dbReference type="Rhea" id="RHEA-COMP:10188"/>
        <dbReference type="Rhea" id="RHEA-COMP:10189"/>
        <dbReference type="ChEBI" id="CHEBI:57856"/>
        <dbReference type="ChEBI" id="CHEBI:59789"/>
        <dbReference type="ChEBI" id="CHEBI:74269"/>
        <dbReference type="ChEBI" id="CHEBI:74480"/>
        <dbReference type="EC" id="2.1.1.33"/>
    </reaction>
</comment>
<dbReference type="GO" id="GO:0043527">
    <property type="term" value="C:tRNA methyltransferase complex"/>
    <property type="evidence" value="ECO:0007669"/>
    <property type="project" value="TreeGrafter"/>
</dbReference>
<evidence type="ECO:0000256" key="5">
    <source>
        <dbReference type="ARBA" id="ARBA00022679"/>
    </source>
</evidence>
<dbReference type="EC" id="2.1.1.33" evidence="3"/>
<evidence type="ECO:0000313" key="9">
    <source>
        <dbReference type="Proteomes" id="UP000575898"/>
    </source>
</evidence>
<dbReference type="InterPro" id="IPR003358">
    <property type="entry name" value="tRNA_(Gua-N-7)_MeTrfase_Trmb"/>
</dbReference>
<evidence type="ECO:0000256" key="1">
    <source>
        <dbReference type="ARBA" id="ARBA00000142"/>
    </source>
</evidence>
<keyword evidence="7" id="KW-0819">tRNA processing</keyword>
<evidence type="ECO:0000256" key="3">
    <source>
        <dbReference type="ARBA" id="ARBA00011977"/>
    </source>
</evidence>
<evidence type="ECO:0000256" key="4">
    <source>
        <dbReference type="ARBA" id="ARBA00022603"/>
    </source>
</evidence>
<dbReference type="CDD" id="cd02440">
    <property type="entry name" value="AdoMet_MTases"/>
    <property type="match status" value="1"/>
</dbReference>
<keyword evidence="5 8" id="KW-0808">Transferase</keyword>
<protein>
    <recommendedName>
        <fullName evidence="3">tRNA (guanine(46)-N(7))-methyltransferase</fullName>
        <ecNumber evidence="3">2.1.1.33</ecNumber>
    </recommendedName>
</protein>
<dbReference type="Pfam" id="PF02390">
    <property type="entry name" value="Methyltransf_4"/>
    <property type="match status" value="1"/>
</dbReference>